<protein>
    <submittedName>
        <fullName evidence="9">Uncharacterized protein</fullName>
    </submittedName>
</protein>
<dbReference type="Pfam" id="PF02949">
    <property type="entry name" value="7tm_6"/>
    <property type="match status" value="1"/>
</dbReference>
<evidence type="ECO:0000256" key="2">
    <source>
        <dbReference type="ARBA" id="ARBA00022606"/>
    </source>
</evidence>
<dbReference type="Proteomes" id="UP000299102">
    <property type="component" value="Unassembled WGS sequence"/>
</dbReference>
<dbReference type="EMBL" id="BGZK01000038">
    <property type="protein sequence ID" value="GBP09884.1"/>
    <property type="molecule type" value="Genomic_DNA"/>
</dbReference>
<gene>
    <name evidence="9" type="ORF">EVAR_92435_1</name>
</gene>
<keyword evidence="8" id="KW-0807">Transducer</keyword>
<evidence type="ECO:0000313" key="9">
    <source>
        <dbReference type="EMBL" id="GBP09884.1"/>
    </source>
</evidence>
<accession>A0A4C1T6X2</accession>
<keyword evidence="2" id="KW-0716">Sensory transduction</keyword>
<sequence>MSERIGNAVYFSGWERGTSRLSGVKARLLLIMSRSSKPVVLSAGGLYDLSLESYSNLWRLVVRVAFLVEASKILRFVAASLRPEADHDGDLIKTSYTALTVLLRLQQD</sequence>
<dbReference type="InterPro" id="IPR004117">
    <property type="entry name" value="7tm6_olfct_rcpt"/>
</dbReference>
<evidence type="ECO:0000256" key="6">
    <source>
        <dbReference type="ARBA" id="ARBA00023136"/>
    </source>
</evidence>
<organism evidence="9 10">
    <name type="scientific">Eumeta variegata</name>
    <name type="common">Bagworm moth</name>
    <name type="synonym">Eumeta japonica</name>
    <dbReference type="NCBI Taxonomy" id="151549"/>
    <lineage>
        <taxon>Eukaryota</taxon>
        <taxon>Metazoa</taxon>
        <taxon>Ecdysozoa</taxon>
        <taxon>Arthropoda</taxon>
        <taxon>Hexapoda</taxon>
        <taxon>Insecta</taxon>
        <taxon>Pterygota</taxon>
        <taxon>Neoptera</taxon>
        <taxon>Endopterygota</taxon>
        <taxon>Lepidoptera</taxon>
        <taxon>Glossata</taxon>
        <taxon>Ditrysia</taxon>
        <taxon>Tineoidea</taxon>
        <taxon>Psychidae</taxon>
        <taxon>Oiketicinae</taxon>
        <taxon>Eumeta</taxon>
    </lineage>
</organism>
<dbReference type="AlphaFoldDB" id="A0A4C1T6X2"/>
<keyword evidence="7" id="KW-0675">Receptor</keyword>
<dbReference type="GO" id="GO:0004984">
    <property type="term" value="F:olfactory receptor activity"/>
    <property type="evidence" value="ECO:0007669"/>
    <property type="project" value="InterPro"/>
</dbReference>
<evidence type="ECO:0000256" key="1">
    <source>
        <dbReference type="ARBA" id="ARBA00004141"/>
    </source>
</evidence>
<keyword evidence="6" id="KW-0472">Membrane</keyword>
<dbReference type="GO" id="GO:0016020">
    <property type="term" value="C:membrane"/>
    <property type="evidence" value="ECO:0007669"/>
    <property type="project" value="UniProtKB-SubCell"/>
</dbReference>
<evidence type="ECO:0000256" key="7">
    <source>
        <dbReference type="ARBA" id="ARBA00023170"/>
    </source>
</evidence>
<name>A0A4C1T6X2_EUMVA</name>
<dbReference type="GO" id="GO:0005549">
    <property type="term" value="F:odorant binding"/>
    <property type="evidence" value="ECO:0007669"/>
    <property type="project" value="InterPro"/>
</dbReference>
<evidence type="ECO:0000256" key="8">
    <source>
        <dbReference type="ARBA" id="ARBA00023224"/>
    </source>
</evidence>
<evidence type="ECO:0000256" key="5">
    <source>
        <dbReference type="ARBA" id="ARBA00022989"/>
    </source>
</evidence>
<evidence type="ECO:0000256" key="4">
    <source>
        <dbReference type="ARBA" id="ARBA00022725"/>
    </source>
</evidence>
<comment type="caution">
    <text evidence="9">The sequence shown here is derived from an EMBL/GenBank/DDBJ whole genome shotgun (WGS) entry which is preliminary data.</text>
</comment>
<dbReference type="OrthoDB" id="7539170at2759"/>
<proteinExistence type="predicted"/>
<keyword evidence="4" id="KW-0552">Olfaction</keyword>
<reference evidence="9 10" key="1">
    <citation type="journal article" date="2019" name="Commun. Biol.">
        <title>The bagworm genome reveals a unique fibroin gene that provides high tensile strength.</title>
        <authorList>
            <person name="Kono N."/>
            <person name="Nakamura H."/>
            <person name="Ohtoshi R."/>
            <person name="Tomita M."/>
            <person name="Numata K."/>
            <person name="Arakawa K."/>
        </authorList>
    </citation>
    <scope>NUCLEOTIDE SEQUENCE [LARGE SCALE GENOMIC DNA]</scope>
</reference>
<keyword evidence="3" id="KW-0812">Transmembrane</keyword>
<evidence type="ECO:0000313" key="10">
    <source>
        <dbReference type="Proteomes" id="UP000299102"/>
    </source>
</evidence>
<dbReference type="GO" id="GO:0007165">
    <property type="term" value="P:signal transduction"/>
    <property type="evidence" value="ECO:0007669"/>
    <property type="project" value="UniProtKB-KW"/>
</dbReference>
<keyword evidence="5" id="KW-1133">Transmembrane helix</keyword>
<comment type="subcellular location">
    <subcellularLocation>
        <location evidence="1">Membrane</location>
        <topology evidence="1">Multi-pass membrane protein</topology>
    </subcellularLocation>
</comment>
<evidence type="ECO:0000256" key="3">
    <source>
        <dbReference type="ARBA" id="ARBA00022692"/>
    </source>
</evidence>
<keyword evidence="10" id="KW-1185">Reference proteome</keyword>